<dbReference type="FunFam" id="3.40.50.300:FF:000011">
    <property type="entry name" value="Putative ABC transporter ATP-binding component"/>
    <property type="match status" value="1"/>
</dbReference>
<dbReference type="OrthoDB" id="9760950at2"/>
<organism evidence="6 7">
    <name type="scientific">Treponema bryantii</name>
    <dbReference type="NCBI Taxonomy" id="163"/>
    <lineage>
        <taxon>Bacteria</taxon>
        <taxon>Pseudomonadati</taxon>
        <taxon>Spirochaetota</taxon>
        <taxon>Spirochaetia</taxon>
        <taxon>Spirochaetales</taxon>
        <taxon>Treponemataceae</taxon>
        <taxon>Treponema</taxon>
    </lineage>
</organism>
<dbReference type="Gene3D" id="3.40.50.300">
    <property type="entry name" value="P-loop containing nucleotide triphosphate hydrolases"/>
    <property type="match status" value="2"/>
</dbReference>
<dbReference type="GO" id="GO:0016887">
    <property type="term" value="F:ATP hydrolysis activity"/>
    <property type="evidence" value="ECO:0007669"/>
    <property type="project" value="InterPro"/>
</dbReference>
<gene>
    <name evidence="6" type="ORF">SAMN04487775_105194</name>
</gene>
<dbReference type="PROSITE" id="PS50893">
    <property type="entry name" value="ABC_TRANSPORTER_2"/>
    <property type="match status" value="2"/>
</dbReference>
<dbReference type="Pfam" id="PF00005">
    <property type="entry name" value="ABC_tran"/>
    <property type="match status" value="2"/>
</dbReference>
<dbReference type="Gene3D" id="1.10.287.380">
    <property type="entry name" value="Valyl-tRNA synthetase, C-terminal domain"/>
    <property type="match status" value="1"/>
</dbReference>
<dbReference type="InterPro" id="IPR037118">
    <property type="entry name" value="Val-tRNA_synth_C_sf"/>
</dbReference>
<dbReference type="RefSeq" id="WP_074931512.1">
    <property type="nucleotide sequence ID" value="NZ_FORI01000005.1"/>
</dbReference>
<evidence type="ECO:0000256" key="4">
    <source>
        <dbReference type="SAM" id="MobiDB-lite"/>
    </source>
</evidence>
<feature type="compositionally biased region" description="Low complexity" evidence="4">
    <location>
        <begin position="346"/>
        <end position="363"/>
    </location>
</feature>
<feature type="coiled-coil region" evidence="3">
    <location>
        <begin position="633"/>
        <end position="660"/>
    </location>
</feature>
<dbReference type="GO" id="GO:0005524">
    <property type="term" value="F:ATP binding"/>
    <property type="evidence" value="ECO:0007669"/>
    <property type="project" value="UniProtKB-KW"/>
</dbReference>
<dbReference type="Pfam" id="PF16326">
    <property type="entry name" value="ABC_tran_CTD"/>
    <property type="match status" value="1"/>
</dbReference>
<dbReference type="PROSITE" id="PS00211">
    <property type="entry name" value="ABC_TRANSPORTER_1"/>
    <property type="match status" value="1"/>
</dbReference>
<keyword evidence="3" id="KW-0175">Coiled coil</keyword>
<dbReference type="Pfam" id="PF12848">
    <property type="entry name" value="ABC_tran_Xtn"/>
    <property type="match status" value="1"/>
</dbReference>
<proteinExistence type="predicted"/>
<dbReference type="InterPro" id="IPR017871">
    <property type="entry name" value="ABC_transporter-like_CS"/>
</dbReference>
<keyword evidence="7" id="KW-1185">Reference proteome</keyword>
<feature type="region of interest" description="Disordered" evidence="4">
    <location>
        <begin position="344"/>
        <end position="366"/>
    </location>
</feature>
<dbReference type="EMBL" id="FORI01000005">
    <property type="protein sequence ID" value="SFI76525.1"/>
    <property type="molecule type" value="Genomic_DNA"/>
</dbReference>
<dbReference type="Proteomes" id="UP000182737">
    <property type="component" value="Unassembled WGS sequence"/>
</dbReference>
<dbReference type="InterPro" id="IPR051309">
    <property type="entry name" value="ABCF_ATPase"/>
</dbReference>
<feature type="domain" description="ABC transporter" evidence="5">
    <location>
        <begin position="4"/>
        <end position="255"/>
    </location>
</feature>
<sequence length="697" mass="77991">MNILSINNLAKIGREKPLFTEVSFGIQEGEKAALIGRNGTGKSTLLATIAGVLQPDEGTVVINKEAGVSYLPQTPSFNPDDTIREHIFKNDSPKLAVIREYEEICEEMGTKEASAGLQTRYEAIMHKMDSGDLWNYEAQISSILSTLGITDMTRRMGTLSGGMCKKVALAQVLVEDTKLLLLDEPTNHLDITTIFWLQNYLHDTKRSVLMVTHDRWFLDAVCTNIYELARNKLKLYVGNYSQYLEKKETEAEIEANTERRIESVLRFEREWLLRGPCARGTKIKARIQRDEQLINREKFQADKGFTFEVKGKRLGGKVLELHGISKNYPKGYVGEGLPLASEPVVSTGSTTASSATPSNGGSPRNAPEYVPVIKNFSYIFTKGQKIGIFGDNGSGKSTFLNIITGNLAPDSGTVVVGENTKFGYYTQNPVFKDTNLTVLEYIKETAEHMTLNDGKKEVSATKFLEEFGFEGKIQHSPVSSLSGGERKRLYLVRLLLENPNFLILDEPTNDFDIFTMNILEQFLEGYQGCLLLVSHDRYFMDKTVDSLFIMEEDGNISGFVGKCSEYIDYREEQKKNAVVKSGITVVEPAVPEPGRRVETTTTKNETPSSAVVSIQPSAYSTTVSAPTQKKKLSFKEQKEFEQLNEEIPALEAEQKALEAKMASSDFEEVRAAGERYKEIDALLAEKYPRWEELAERA</sequence>
<accession>A0A1I3KWP5</accession>
<evidence type="ECO:0000256" key="1">
    <source>
        <dbReference type="ARBA" id="ARBA00022741"/>
    </source>
</evidence>
<evidence type="ECO:0000256" key="2">
    <source>
        <dbReference type="ARBA" id="ARBA00022840"/>
    </source>
</evidence>
<protein>
    <submittedName>
        <fullName evidence="6">ATP-binding cassette, subfamily F, uup</fullName>
    </submittedName>
</protein>
<evidence type="ECO:0000259" key="5">
    <source>
        <dbReference type="PROSITE" id="PS50893"/>
    </source>
</evidence>
<dbReference type="InterPro" id="IPR003439">
    <property type="entry name" value="ABC_transporter-like_ATP-bd"/>
</dbReference>
<dbReference type="InterPro" id="IPR032524">
    <property type="entry name" value="ABC_tran_C"/>
</dbReference>
<dbReference type="InterPro" id="IPR003593">
    <property type="entry name" value="AAA+_ATPase"/>
</dbReference>
<dbReference type="CDD" id="cd03221">
    <property type="entry name" value="ABCF_EF-3"/>
    <property type="match status" value="2"/>
</dbReference>
<dbReference type="PANTHER" id="PTHR42855">
    <property type="entry name" value="ABC TRANSPORTER ATP-BINDING SUBUNIT"/>
    <property type="match status" value="1"/>
</dbReference>
<evidence type="ECO:0000313" key="7">
    <source>
        <dbReference type="Proteomes" id="UP000182737"/>
    </source>
</evidence>
<dbReference type="PANTHER" id="PTHR42855:SF1">
    <property type="entry name" value="ABC TRANSPORTER DOMAIN-CONTAINING PROTEIN"/>
    <property type="match status" value="1"/>
</dbReference>
<name>A0A1I3KWP5_9SPIR</name>
<dbReference type="GO" id="GO:0003677">
    <property type="term" value="F:DNA binding"/>
    <property type="evidence" value="ECO:0007669"/>
    <property type="project" value="InterPro"/>
</dbReference>
<dbReference type="InterPro" id="IPR027417">
    <property type="entry name" value="P-loop_NTPase"/>
</dbReference>
<dbReference type="AlphaFoldDB" id="A0A1I3KWP5"/>
<feature type="domain" description="ABC transporter" evidence="5">
    <location>
        <begin position="345"/>
        <end position="579"/>
    </location>
</feature>
<evidence type="ECO:0000256" key="3">
    <source>
        <dbReference type="SAM" id="Coils"/>
    </source>
</evidence>
<dbReference type="InterPro" id="IPR032781">
    <property type="entry name" value="ABC_tran_Xtn"/>
</dbReference>
<reference evidence="7" key="1">
    <citation type="submission" date="2016-10" db="EMBL/GenBank/DDBJ databases">
        <authorList>
            <person name="Varghese N."/>
            <person name="Submissions S."/>
        </authorList>
    </citation>
    <scope>NUCLEOTIDE SEQUENCE [LARGE SCALE GENOMIC DNA]</scope>
    <source>
        <strain evidence="7">XBD1002</strain>
    </source>
</reference>
<keyword evidence="2 6" id="KW-0067">ATP-binding</keyword>
<dbReference type="SMART" id="SM00382">
    <property type="entry name" value="AAA"/>
    <property type="match status" value="2"/>
</dbReference>
<evidence type="ECO:0000313" key="6">
    <source>
        <dbReference type="EMBL" id="SFI76525.1"/>
    </source>
</evidence>
<dbReference type="SUPFAM" id="SSF52540">
    <property type="entry name" value="P-loop containing nucleoside triphosphate hydrolases"/>
    <property type="match status" value="2"/>
</dbReference>
<keyword evidence="1" id="KW-0547">Nucleotide-binding</keyword>